<dbReference type="InterPro" id="IPR056575">
    <property type="entry name" value="WH_MCM3_C"/>
</dbReference>
<evidence type="ECO:0000256" key="15">
    <source>
        <dbReference type="SAM" id="MobiDB-lite"/>
    </source>
</evidence>
<dbReference type="SUPFAM" id="SSF52540">
    <property type="entry name" value="P-loop containing nucleoside triphosphate hydrolases"/>
    <property type="match status" value="1"/>
</dbReference>
<dbReference type="GO" id="GO:0000727">
    <property type="term" value="P:double-strand break repair via break-induced replication"/>
    <property type="evidence" value="ECO:0007669"/>
    <property type="project" value="TreeGrafter"/>
</dbReference>
<sequence length="801" mass="90269">IMATDVVDDREMREAQRDYLDFLDDDQDQGIYQSKVRDMISENKARLIVNINDLRRRNEARAAKLMNNAFEELLAFQRALKDVVASVDATYAKQYEEFFVGLEGSFGSKHVTPRTLTSRLLSSMVCVEGIITKCSLVRPKVVRSVHYCPATKKTMERKYTDMTSLDAFPSSAIYPTKDEENNPLETEFGLSIYKDHQTITVQEMPEKAPAGQLPRSVDIILDNDLVDMVKPGDRVQVIGTYRCLPGKKGGFTSGTFRTIMIACHVKQMSKEVSPYFSADDVAKIRNFSRTRSKDVFDQLARSLAPSIHGHEYIKKAILCMLLGGVEKVLENGSRIRGDINILLIGDPSVAKSQLLRYVLHTAPRAIPTTGRGSSGVGLTAAVTTDQETGERRLEAGAMVLADRGVVCIDEFDKMSDMDRTAIHEVMEQGRVTIAKAGIHARLNARCSVLAAANPVYGRYDQYKTPMENIGLQDSLLSRFDLLFIVLDQMDPEQDREISDHVLRMHRYRDPREQEGAAMALGGSVDVLATEDPDAIAEEHEELQIYEKHNNLLHGSKRKKDKIVSKEFMRKYIHIAKAVTPVLTEEAANHIAEEYSRLRSQEQLAADIARTSPVTARTLETLIRLSTAHAKARMSKAVELEDSEVAVELVQFAYFKKVLEKEKKRSRQERDSGSEEEEDEETSTQGRRGSQGSEPYSPYDFNILLNCFLNVYASVMMIQKNIMIQLRSHSAAFKCSLLKEFKSSLFAVFQSAHAQSVKMKTLMDDINKERQNQFSEPEVRAALARMQDDNQVMLADDIIFLI</sequence>
<organism evidence="17 18">
    <name type="scientific">Lates calcarifer</name>
    <name type="common">Barramundi</name>
    <name type="synonym">Holocentrus calcarifer</name>
    <dbReference type="NCBI Taxonomy" id="8187"/>
    <lineage>
        <taxon>Eukaryota</taxon>
        <taxon>Metazoa</taxon>
        <taxon>Chordata</taxon>
        <taxon>Craniata</taxon>
        <taxon>Vertebrata</taxon>
        <taxon>Euteleostomi</taxon>
        <taxon>Actinopterygii</taxon>
        <taxon>Neopterygii</taxon>
        <taxon>Teleostei</taxon>
        <taxon>Neoteleostei</taxon>
        <taxon>Acanthomorphata</taxon>
        <taxon>Carangaria</taxon>
        <taxon>Carangaria incertae sedis</taxon>
        <taxon>Centropomidae</taxon>
        <taxon>Lates</taxon>
    </lineage>
</organism>
<evidence type="ECO:0000256" key="2">
    <source>
        <dbReference type="ARBA" id="ARBA00004286"/>
    </source>
</evidence>
<dbReference type="PANTHER" id="PTHR11630:SF106">
    <property type="entry name" value="DNA REPLICATION LICENSING FACTOR MCM3"/>
    <property type="match status" value="1"/>
</dbReference>
<keyword evidence="8 14" id="KW-0347">Helicase</keyword>
<keyword evidence="18" id="KW-1185">Reference proteome</keyword>
<dbReference type="Gene3D" id="2.20.28.10">
    <property type="match status" value="1"/>
</dbReference>
<dbReference type="Pfam" id="PF14551">
    <property type="entry name" value="MCM_N"/>
    <property type="match status" value="1"/>
</dbReference>
<dbReference type="CDD" id="cd17754">
    <property type="entry name" value="MCM3"/>
    <property type="match status" value="1"/>
</dbReference>
<dbReference type="InterPro" id="IPR027925">
    <property type="entry name" value="MCM_N"/>
</dbReference>
<dbReference type="GO" id="GO:0005634">
    <property type="term" value="C:nucleus"/>
    <property type="evidence" value="ECO:0007669"/>
    <property type="project" value="UniProtKB-SubCell"/>
</dbReference>
<dbReference type="Gene3D" id="3.30.1640.10">
    <property type="entry name" value="mini-chromosome maintenance (MCM) complex, chain A, domain 1"/>
    <property type="match status" value="1"/>
</dbReference>
<feature type="compositionally biased region" description="Basic and acidic residues" evidence="15">
    <location>
        <begin position="663"/>
        <end position="672"/>
    </location>
</feature>
<dbReference type="Ensembl" id="ENSLCAT00010011883.1">
    <property type="protein sequence ID" value="ENSLCAP00010011637.1"/>
    <property type="gene ID" value="ENSLCAG00010005468.1"/>
</dbReference>
<keyword evidence="6 13" id="KW-0547">Nucleotide-binding</keyword>
<keyword evidence="11 14" id="KW-0539">Nucleus</keyword>
<dbReference type="Gene3D" id="2.40.50.140">
    <property type="entry name" value="Nucleic acid-binding proteins"/>
    <property type="match status" value="1"/>
</dbReference>
<keyword evidence="7 14" id="KW-0378">Hydrolase</keyword>
<dbReference type="PRINTS" id="PR01657">
    <property type="entry name" value="MCMFAMILY"/>
</dbReference>
<dbReference type="InterPro" id="IPR012340">
    <property type="entry name" value="NA-bd_OB-fold"/>
</dbReference>
<dbReference type="GO" id="GO:0005524">
    <property type="term" value="F:ATP binding"/>
    <property type="evidence" value="ECO:0007669"/>
    <property type="project" value="UniProtKB-UniRule"/>
</dbReference>
<dbReference type="Pfam" id="PF00493">
    <property type="entry name" value="MCM"/>
    <property type="match status" value="1"/>
</dbReference>
<dbReference type="InterPro" id="IPR027417">
    <property type="entry name" value="P-loop_NTPase"/>
</dbReference>
<evidence type="ECO:0000256" key="14">
    <source>
        <dbReference type="RuleBase" id="RU368061"/>
    </source>
</evidence>
<dbReference type="InterPro" id="IPR031327">
    <property type="entry name" value="MCM"/>
</dbReference>
<dbReference type="EC" id="3.6.4.12" evidence="14"/>
<comment type="similarity">
    <text evidence="3 13">Belongs to the MCM family.</text>
</comment>
<evidence type="ECO:0000313" key="17">
    <source>
        <dbReference type="Ensembl" id="ENSLCAP00010011637.1"/>
    </source>
</evidence>
<dbReference type="InterPro" id="IPR003593">
    <property type="entry name" value="AAA+_ATPase"/>
</dbReference>
<evidence type="ECO:0000256" key="4">
    <source>
        <dbReference type="ARBA" id="ARBA00022454"/>
    </source>
</evidence>
<dbReference type="SMART" id="SM00382">
    <property type="entry name" value="AAA"/>
    <property type="match status" value="1"/>
</dbReference>
<dbReference type="Pfam" id="PF23191">
    <property type="entry name" value="WHD_MCM3_C"/>
    <property type="match status" value="1"/>
</dbReference>
<reference evidence="18" key="1">
    <citation type="submission" date="2015-09" db="EMBL/GenBank/DDBJ databases">
        <authorList>
            <person name="Sai Rama Sridatta P."/>
        </authorList>
    </citation>
    <scope>NUCLEOTIDE SEQUENCE [LARGE SCALE GENOMIC DNA]</scope>
</reference>
<accession>A0A4W6CI41</accession>
<dbReference type="FunFam" id="2.20.28.10:FF:000006">
    <property type="entry name" value="DNA helicase"/>
    <property type="match status" value="1"/>
</dbReference>
<dbReference type="InterPro" id="IPR041562">
    <property type="entry name" value="MCM_lid"/>
</dbReference>
<name>A0A4W6CI41_LATCA</name>
<evidence type="ECO:0000256" key="1">
    <source>
        <dbReference type="ARBA" id="ARBA00004123"/>
    </source>
</evidence>
<dbReference type="GO" id="GO:0006271">
    <property type="term" value="P:DNA strand elongation involved in DNA replication"/>
    <property type="evidence" value="ECO:0007669"/>
    <property type="project" value="TreeGrafter"/>
</dbReference>
<keyword evidence="4" id="KW-0158">Chromosome</keyword>
<dbReference type="InterPro" id="IPR033762">
    <property type="entry name" value="MCM_OB"/>
</dbReference>
<evidence type="ECO:0000256" key="6">
    <source>
        <dbReference type="ARBA" id="ARBA00022741"/>
    </source>
</evidence>
<dbReference type="SUPFAM" id="SSF50249">
    <property type="entry name" value="Nucleic acid-binding proteins"/>
    <property type="match status" value="1"/>
</dbReference>
<dbReference type="PROSITE" id="PS00847">
    <property type="entry name" value="MCM_1"/>
    <property type="match status" value="1"/>
</dbReference>
<dbReference type="Proteomes" id="UP000314980">
    <property type="component" value="Unassembled WGS sequence"/>
</dbReference>
<evidence type="ECO:0000256" key="3">
    <source>
        <dbReference type="ARBA" id="ARBA00008010"/>
    </source>
</evidence>
<evidence type="ECO:0000256" key="7">
    <source>
        <dbReference type="ARBA" id="ARBA00022801"/>
    </source>
</evidence>
<comment type="subunit">
    <text evidence="14">Component of the MCM2-7 complex.</text>
</comment>
<dbReference type="PANTHER" id="PTHR11630">
    <property type="entry name" value="DNA REPLICATION LICENSING FACTOR MCM FAMILY MEMBER"/>
    <property type="match status" value="1"/>
</dbReference>
<dbReference type="FunFam" id="3.30.1640.10:FF:000002">
    <property type="entry name" value="DNA helicase"/>
    <property type="match status" value="1"/>
</dbReference>
<evidence type="ECO:0000256" key="5">
    <source>
        <dbReference type="ARBA" id="ARBA00022705"/>
    </source>
</evidence>
<dbReference type="PROSITE" id="PS50051">
    <property type="entry name" value="MCM_2"/>
    <property type="match status" value="1"/>
</dbReference>
<protein>
    <recommendedName>
        <fullName evidence="14">DNA replication licensing factor MCM3</fullName>
        <ecNumber evidence="14">3.6.4.12</ecNumber>
    </recommendedName>
</protein>
<dbReference type="GO" id="GO:0042555">
    <property type="term" value="C:MCM complex"/>
    <property type="evidence" value="ECO:0007669"/>
    <property type="project" value="UniProtKB-UniRule"/>
</dbReference>
<evidence type="ECO:0000256" key="11">
    <source>
        <dbReference type="ARBA" id="ARBA00023242"/>
    </source>
</evidence>
<dbReference type="GO" id="GO:0005694">
    <property type="term" value="C:chromosome"/>
    <property type="evidence" value="ECO:0007669"/>
    <property type="project" value="UniProtKB-SubCell"/>
</dbReference>
<evidence type="ECO:0000256" key="8">
    <source>
        <dbReference type="ARBA" id="ARBA00022806"/>
    </source>
</evidence>
<feature type="domain" description="MCM C-terminal AAA(+) ATPase" evidence="16">
    <location>
        <begin position="295"/>
        <end position="501"/>
    </location>
</feature>
<gene>
    <name evidence="17" type="primary">MCM3</name>
    <name evidence="17" type="synonym">mcm3</name>
</gene>
<dbReference type="Pfam" id="PF17855">
    <property type="entry name" value="MCM_lid"/>
    <property type="match status" value="1"/>
</dbReference>
<dbReference type="GeneTree" id="ENSGT01150000286966"/>
<keyword evidence="10 13" id="KW-0238">DNA-binding</keyword>
<reference evidence="17" key="2">
    <citation type="submission" date="2025-08" db="UniProtKB">
        <authorList>
            <consortium name="Ensembl"/>
        </authorList>
    </citation>
    <scope>IDENTIFICATION</scope>
</reference>
<dbReference type="InterPro" id="IPR018525">
    <property type="entry name" value="MCM_CS"/>
</dbReference>
<evidence type="ECO:0000256" key="13">
    <source>
        <dbReference type="RuleBase" id="RU004070"/>
    </source>
</evidence>
<evidence type="ECO:0000313" key="18">
    <source>
        <dbReference type="Proteomes" id="UP000314980"/>
    </source>
</evidence>
<proteinExistence type="inferred from homology"/>
<dbReference type="Gene3D" id="3.40.50.300">
    <property type="entry name" value="P-loop containing nucleotide triphosphate hydrolases"/>
    <property type="match status" value="1"/>
</dbReference>
<comment type="catalytic activity">
    <reaction evidence="14">
        <text>ATP + H2O = ADP + phosphate + H(+)</text>
        <dbReference type="Rhea" id="RHEA:13065"/>
        <dbReference type="ChEBI" id="CHEBI:15377"/>
        <dbReference type="ChEBI" id="CHEBI:15378"/>
        <dbReference type="ChEBI" id="CHEBI:30616"/>
        <dbReference type="ChEBI" id="CHEBI:43474"/>
        <dbReference type="ChEBI" id="CHEBI:456216"/>
        <dbReference type="EC" id="3.6.4.12"/>
    </reaction>
</comment>
<evidence type="ECO:0000256" key="12">
    <source>
        <dbReference type="ARBA" id="ARBA00023306"/>
    </source>
</evidence>
<comment type="subcellular location">
    <subcellularLocation>
        <location evidence="2">Chromosome</location>
    </subcellularLocation>
    <subcellularLocation>
        <location evidence="1 14">Nucleus</location>
    </subcellularLocation>
</comment>
<keyword evidence="9 13" id="KW-0067">ATP-binding</keyword>
<dbReference type="InterPro" id="IPR008046">
    <property type="entry name" value="Mcm3"/>
</dbReference>
<evidence type="ECO:0000259" key="16">
    <source>
        <dbReference type="PROSITE" id="PS50051"/>
    </source>
</evidence>
<feature type="region of interest" description="Disordered" evidence="15">
    <location>
        <begin position="663"/>
        <end position="693"/>
    </location>
</feature>
<dbReference type="Pfam" id="PF17207">
    <property type="entry name" value="MCM_OB"/>
    <property type="match status" value="1"/>
</dbReference>
<comment type="function">
    <text evidence="14">Acts as component of the MCM2-7 complex (MCM complex) which is the replicative helicase essential for 'once per cell cycle' DNA replication initiation and elongation in eukaryotic cells. The active ATPase sites in the MCM2-7 ring are formed through the interaction surfaces of two neighboring subunits such that a critical structure of a conserved arginine finger motif is provided in trans relative to the ATP-binding site of the Walker A box of the adjacent subunit. The six ATPase active sites, however, are likely to contribute differentially to the complex helicase activity.</text>
</comment>
<dbReference type="AlphaFoldDB" id="A0A4W6CI41"/>
<keyword evidence="5 14" id="KW-0235">DNA replication</keyword>
<dbReference type="InterPro" id="IPR001208">
    <property type="entry name" value="MCM_dom"/>
</dbReference>
<dbReference type="GO" id="GO:0017116">
    <property type="term" value="F:single-stranded DNA helicase activity"/>
    <property type="evidence" value="ECO:0007669"/>
    <property type="project" value="TreeGrafter"/>
</dbReference>
<dbReference type="GO" id="GO:0003697">
    <property type="term" value="F:single-stranded DNA binding"/>
    <property type="evidence" value="ECO:0007669"/>
    <property type="project" value="TreeGrafter"/>
</dbReference>
<dbReference type="GO" id="GO:1902975">
    <property type="term" value="P:mitotic DNA replication initiation"/>
    <property type="evidence" value="ECO:0007669"/>
    <property type="project" value="TreeGrafter"/>
</dbReference>
<dbReference type="GO" id="GO:0016887">
    <property type="term" value="F:ATP hydrolysis activity"/>
    <property type="evidence" value="ECO:0007669"/>
    <property type="project" value="RHEA"/>
</dbReference>
<evidence type="ECO:0000256" key="10">
    <source>
        <dbReference type="ARBA" id="ARBA00023125"/>
    </source>
</evidence>
<evidence type="ECO:0000256" key="9">
    <source>
        <dbReference type="ARBA" id="ARBA00022840"/>
    </source>
</evidence>
<reference evidence="17" key="3">
    <citation type="submission" date="2025-09" db="UniProtKB">
        <authorList>
            <consortium name="Ensembl"/>
        </authorList>
    </citation>
    <scope>IDENTIFICATION</scope>
</reference>
<keyword evidence="12" id="KW-0131">Cell cycle</keyword>
<dbReference type="SMART" id="SM00350">
    <property type="entry name" value="MCM"/>
    <property type="match status" value="1"/>
</dbReference>
<dbReference type="PRINTS" id="PR01659">
    <property type="entry name" value="MCMPROTEIN3"/>
</dbReference>